<evidence type="ECO:0000256" key="2">
    <source>
        <dbReference type="SAM" id="MobiDB-lite"/>
    </source>
</evidence>
<evidence type="ECO:0000313" key="4">
    <source>
        <dbReference type="EMBL" id="MCS5712164.1"/>
    </source>
</evidence>
<dbReference type="EMBL" id="LKAJ02000001">
    <property type="protein sequence ID" value="MCS5712164.1"/>
    <property type="molecule type" value="Genomic_DNA"/>
</dbReference>
<reference evidence="3" key="1">
    <citation type="submission" date="2015-09" db="EMBL/GenBank/DDBJ databases">
        <title>Draft Genome Sequences of Two Novel Amoeba-resistant Intranuclear Bacteria, Candidatus Berkiella cookevillensis and Candidatus Berkiella aquae.</title>
        <authorList>
            <person name="Mehari Y.T."/>
            <person name="Arivett B.A."/>
            <person name="Farone A.L."/>
            <person name="Gunderson J.H."/>
            <person name="Farone M.B."/>
        </authorList>
    </citation>
    <scope>NUCLEOTIDE SEQUENCE [LARGE SCALE GENOMIC DNA]</scope>
    <source>
        <strain evidence="3">HT99</strain>
    </source>
</reference>
<gene>
    <name evidence="3" type="ORF">HT99x_00007</name>
    <name evidence="4" type="ORF">HT99x_012035</name>
</gene>
<feature type="coiled-coil region" evidence="1">
    <location>
        <begin position="292"/>
        <end position="348"/>
    </location>
</feature>
<name>A0A0Q9Z0A9_9GAMM</name>
<protein>
    <submittedName>
        <fullName evidence="3">Uncharacterized protein</fullName>
    </submittedName>
</protein>
<keyword evidence="1" id="KW-0175">Coiled coil</keyword>
<dbReference type="AlphaFoldDB" id="A0A0Q9Z0A9"/>
<dbReference type="SUPFAM" id="SSF48403">
    <property type="entry name" value="Ankyrin repeat"/>
    <property type="match status" value="1"/>
</dbReference>
<feature type="region of interest" description="Disordered" evidence="2">
    <location>
        <begin position="861"/>
        <end position="909"/>
    </location>
</feature>
<proteinExistence type="predicted"/>
<evidence type="ECO:0000313" key="5">
    <source>
        <dbReference type="Proteomes" id="UP000051497"/>
    </source>
</evidence>
<dbReference type="RefSeq" id="WP_075064677.1">
    <property type="nucleotide sequence ID" value="NZ_LKAJ02000001.1"/>
</dbReference>
<reference evidence="4" key="2">
    <citation type="journal article" date="2016" name="Genome Announc.">
        <title>Draft Genome Sequences of Two Novel Amoeba-Resistant Intranuclear Bacteria, 'Candidatus Berkiella cookevillensis' and 'Candidatus Berkiella aquae'.</title>
        <authorList>
            <person name="Mehari Y.T."/>
            <person name="Arivett B.A."/>
            <person name="Farone A.L."/>
            <person name="Gunderson J.H."/>
            <person name="Farone M.B."/>
        </authorList>
    </citation>
    <scope>NUCLEOTIDE SEQUENCE</scope>
    <source>
        <strain evidence="4">HT99</strain>
    </source>
</reference>
<organism evidence="3">
    <name type="scientific">Candidatus Berkiella aquae</name>
    <dbReference type="NCBI Taxonomy" id="295108"/>
    <lineage>
        <taxon>Bacteria</taxon>
        <taxon>Pseudomonadati</taxon>
        <taxon>Pseudomonadota</taxon>
        <taxon>Gammaproteobacteria</taxon>
        <taxon>Candidatus Berkiellales</taxon>
        <taxon>Candidatus Berkiellaceae</taxon>
        <taxon>Candidatus Berkiella</taxon>
    </lineage>
</organism>
<accession>A0A0Q9Z0A9</accession>
<evidence type="ECO:0000313" key="3">
    <source>
        <dbReference type="EMBL" id="KRG22471.1"/>
    </source>
</evidence>
<evidence type="ECO:0000256" key="1">
    <source>
        <dbReference type="SAM" id="Coils"/>
    </source>
</evidence>
<dbReference type="EMBL" id="LKAJ01000001">
    <property type="protein sequence ID" value="KRG22471.1"/>
    <property type="molecule type" value="Genomic_DNA"/>
</dbReference>
<comment type="caution">
    <text evidence="3">The sequence shown here is derived from an EMBL/GenBank/DDBJ whole genome shotgun (WGS) entry which is preliminary data.</text>
</comment>
<dbReference type="InterPro" id="IPR036770">
    <property type="entry name" value="Ankyrin_rpt-contain_sf"/>
</dbReference>
<keyword evidence="5" id="KW-1185">Reference proteome</keyword>
<dbReference type="Gene3D" id="1.25.40.20">
    <property type="entry name" value="Ankyrin repeat-containing domain"/>
    <property type="match status" value="1"/>
</dbReference>
<dbReference type="STRING" id="295108.HT99x_00007"/>
<dbReference type="Proteomes" id="UP000051497">
    <property type="component" value="Unassembled WGS sequence"/>
</dbReference>
<sequence>MVDPKKLGNEWITQLEKLEAGYREVNALEKAQSSAEIIAEKTNQVQAIKSKLTEISREISQLGSDQEKQAALNCFYEGSGPYKGRTPLTALSSLDPGVLPGNDAQDYLEFLVGNGANLNQLDSAGYAPIHYAIHSAANSLKNKGVGAVEYFDQLMAQNGIDIHVQSREGITPIQQAMITNELGLITPLVKLGAGLELLESHKKIPGNEKSANAGGNEGENKFQDLFIYPNKGKTRAYVEEASTERARIVNRDGPGGRFTIDNLETQFHRDSILALADKKTDEDGNPYRTKVYRSLDEDIKAKEVEIAKRQAELSADGQVQKEEIDNQLKTLRDELANLSRLNQNVIFENMDKFYAIIANPAEFLQKNQEEQQTLLTSIFDPKHIPPFDKLNPLLEQRAAFLKKLREERSATKEIANTIMLGHRLGFVGKFDYEVDGKKRKAIAYEGFSVYHTMLSINTRVSDLNALVQKGEPIPHVTAQFTQAEKQALQIVADTYKNMDKTFDTDTYTAQANRYKNNQPILIPCHWPGHIANIVMYKDKIYVSNKGGGTLVPSVRCYQIDVSKLPRNANGELDGTKLASLIETLSTKNRKSDMSASLDLDELKALGPKLLYERRLQGQKQGNCTYTNTKRGADAIMMALKDDANQLQQKKDKGEELTPQENDILKYKDIDNQKVFKAFTTYDRFSSIDEYIEKHKDSSNIHKWDPLVRYLQTKANGNDPRSIEIAKHVLDKLKSPPINKKENEIVLDMKNLKHKPSRGDNFGYFLRHLEAGLLKGDRQHLSKAFYLTIPGGVAFQRNKGLIAAGMNPNELPRSNLQKMINFVSKPFRSKEKEARTSVQSVIQVNPSSLAPSTDSAAANVSTAKRNVEQRKSAVLFDSPTQAGEGHFERQRAQTELSSQKADQPKRKLTH</sequence>
<reference evidence="4" key="3">
    <citation type="submission" date="2021-06" db="EMBL/GenBank/DDBJ databases">
        <title>Genomic Description and Analysis of Intracellular Bacteria, Candidatus Berkiella cookevillensis and Candidatus Berkiella aquae.</title>
        <authorList>
            <person name="Kidane D.T."/>
            <person name="Mehari Y.T."/>
            <person name="Rice F.C."/>
            <person name="Arivett B.A."/>
            <person name="Farone A.L."/>
            <person name="Berk S.G."/>
            <person name="Farone M.B."/>
        </authorList>
    </citation>
    <scope>NUCLEOTIDE SEQUENCE</scope>
    <source>
        <strain evidence="4">HT99</strain>
    </source>
</reference>